<proteinExistence type="predicted"/>
<dbReference type="GO" id="GO:0016757">
    <property type="term" value="F:glycosyltransferase activity"/>
    <property type="evidence" value="ECO:0007669"/>
    <property type="project" value="TreeGrafter"/>
</dbReference>
<comment type="caution">
    <text evidence="1">The sequence shown here is derived from an EMBL/GenBank/DDBJ whole genome shotgun (WGS) entry which is preliminary data.</text>
</comment>
<name>A0A7J0BN12_9BACT</name>
<dbReference type="Pfam" id="PF13692">
    <property type="entry name" value="Glyco_trans_1_4"/>
    <property type="match status" value="1"/>
</dbReference>
<dbReference type="EMBL" id="BLVO01000016">
    <property type="protein sequence ID" value="GFM35133.1"/>
    <property type="molecule type" value="Genomic_DNA"/>
</dbReference>
<sequence length="337" mass="37129">MTYGSNDAEVYNELVAQGRILENIAVLSMPRVFESKLGKWVWSVLAPFFFSAVIRLADVVKTNQMDGAWSAAIASWLHHKPLYVRTGYTWSLFERGTGWKSAVRRGFARLCERLMYRASTVAAVSSKADLAILQARHAGLGDRIFLLPNYIDTNLFNPASAVEREERVLFVGRLTAQKNLEVLIRAAHQVGLPLDLVGQGEEEANLRRVVSGLQADVRYLGRVSNSDLPDVMRKYRYFALVSHYEGMPKALLEAMACGCLCVGTDVEGIREVVTDGVTGILAPSVGLDSVRDALVRAVGVRDGLLGEAASQYVVSCFSFQNILEMEAQILRRAKAGV</sequence>
<dbReference type="PANTHER" id="PTHR45947:SF3">
    <property type="entry name" value="SULFOQUINOVOSYL TRANSFERASE SQD2"/>
    <property type="match status" value="1"/>
</dbReference>
<protein>
    <recommendedName>
        <fullName evidence="3">Glycosyltransferase</fullName>
    </recommendedName>
</protein>
<dbReference type="Gene3D" id="3.40.50.2000">
    <property type="entry name" value="Glycogen Phosphorylase B"/>
    <property type="match status" value="2"/>
</dbReference>
<dbReference type="AlphaFoldDB" id="A0A7J0BN12"/>
<dbReference type="PANTHER" id="PTHR45947">
    <property type="entry name" value="SULFOQUINOVOSYL TRANSFERASE SQD2"/>
    <property type="match status" value="1"/>
</dbReference>
<dbReference type="SUPFAM" id="SSF53756">
    <property type="entry name" value="UDP-Glycosyltransferase/glycogen phosphorylase"/>
    <property type="match status" value="1"/>
</dbReference>
<dbReference type="Proteomes" id="UP000503840">
    <property type="component" value="Unassembled WGS sequence"/>
</dbReference>
<evidence type="ECO:0008006" key="3">
    <source>
        <dbReference type="Google" id="ProtNLM"/>
    </source>
</evidence>
<dbReference type="CDD" id="cd03801">
    <property type="entry name" value="GT4_PimA-like"/>
    <property type="match status" value="1"/>
</dbReference>
<evidence type="ECO:0000313" key="1">
    <source>
        <dbReference type="EMBL" id="GFM35133.1"/>
    </source>
</evidence>
<evidence type="ECO:0000313" key="2">
    <source>
        <dbReference type="Proteomes" id="UP000503840"/>
    </source>
</evidence>
<accession>A0A7J0BN12</accession>
<keyword evidence="2" id="KW-1185">Reference proteome</keyword>
<dbReference type="InterPro" id="IPR050194">
    <property type="entry name" value="Glycosyltransferase_grp1"/>
</dbReference>
<reference evidence="1 2" key="1">
    <citation type="submission" date="2020-05" db="EMBL/GenBank/DDBJ databases">
        <title>Draft genome sequence of Desulfovibrio sp. strain HN2T.</title>
        <authorList>
            <person name="Ueno A."/>
            <person name="Tamazawa S."/>
            <person name="Tamamura S."/>
            <person name="Murakami T."/>
            <person name="Kiyama T."/>
            <person name="Inomata H."/>
            <person name="Amano Y."/>
            <person name="Miyakawa K."/>
            <person name="Tamaki H."/>
            <person name="Naganuma T."/>
            <person name="Kaneko K."/>
        </authorList>
    </citation>
    <scope>NUCLEOTIDE SEQUENCE [LARGE SCALE GENOMIC DNA]</scope>
    <source>
        <strain evidence="1 2">HN2</strain>
    </source>
</reference>
<organism evidence="1 2">
    <name type="scientific">Desulfovibrio subterraneus</name>
    <dbReference type="NCBI Taxonomy" id="2718620"/>
    <lineage>
        <taxon>Bacteria</taxon>
        <taxon>Pseudomonadati</taxon>
        <taxon>Thermodesulfobacteriota</taxon>
        <taxon>Desulfovibrionia</taxon>
        <taxon>Desulfovibrionales</taxon>
        <taxon>Desulfovibrionaceae</taxon>
        <taxon>Desulfovibrio</taxon>
    </lineage>
</organism>
<gene>
    <name evidence="1" type="ORF">DSM101010T_34980</name>
</gene>